<gene>
    <name evidence="1" type="ORF">IEQ34_020471</name>
</gene>
<dbReference type="Proteomes" id="UP000775213">
    <property type="component" value="Unassembled WGS sequence"/>
</dbReference>
<accession>A0AAV7G2F4</accession>
<keyword evidence="2" id="KW-1185">Reference proteome</keyword>
<proteinExistence type="predicted"/>
<evidence type="ECO:0000313" key="1">
    <source>
        <dbReference type="EMBL" id="KAH0449779.1"/>
    </source>
</evidence>
<dbReference type="EMBL" id="JAGFBR010000018">
    <property type="protein sequence ID" value="KAH0449779.1"/>
    <property type="molecule type" value="Genomic_DNA"/>
</dbReference>
<dbReference type="AlphaFoldDB" id="A0AAV7G2F4"/>
<sequence>MTSDRKSHWELARCEGNNLCLLIEDGTSLACAGEFRKFLINNNFAAFRVCLSSALFVVAVGLRCFAGGVEIARVASSAPSWLFDFAPSTTFPSCRIGSYDILIGSNNGSSLAVKMYTPKITFRCRPSTFRAICDSLVGVFDKEVENVLKKLHILQFMEFPAFRQNLPLIYMLLSLWDVSRQAFIIKGHELQFTADEVALLIGLPNRGEDICWEWKPLTTYSAIDIKNEIKKINKSSHPALIVNKYIKFLLSNLFFPFNNYRTPKKLISVAHNINEFSRYNWAGAIRNFLVSQFDGIANKFVAESPLGYINGFVPLLMVSANNI</sequence>
<reference evidence="1 2" key="1">
    <citation type="journal article" date="2021" name="Hortic Res">
        <title>Chromosome-scale assembly of the Dendrobium chrysotoxum genome enhances the understanding of orchid evolution.</title>
        <authorList>
            <person name="Zhang Y."/>
            <person name="Zhang G.Q."/>
            <person name="Zhang D."/>
            <person name="Liu X.D."/>
            <person name="Xu X.Y."/>
            <person name="Sun W.H."/>
            <person name="Yu X."/>
            <person name="Zhu X."/>
            <person name="Wang Z.W."/>
            <person name="Zhao X."/>
            <person name="Zhong W.Y."/>
            <person name="Chen H."/>
            <person name="Yin W.L."/>
            <person name="Huang T."/>
            <person name="Niu S.C."/>
            <person name="Liu Z.J."/>
        </authorList>
    </citation>
    <scope>NUCLEOTIDE SEQUENCE [LARGE SCALE GENOMIC DNA]</scope>
    <source>
        <strain evidence="1">Lindl</strain>
    </source>
</reference>
<name>A0AAV7G2F4_DENCH</name>
<protein>
    <submittedName>
        <fullName evidence="1">Uncharacterized protein</fullName>
    </submittedName>
</protein>
<evidence type="ECO:0000313" key="2">
    <source>
        <dbReference type="Proteomes" id="UP000775213"/>
    </source>
</evidence>
<comment type="caution">
    <text evidence="1">The sequence shown here is derived from an EMBL/GenBank/DDBJ whole genome shotgun (WGS) entry which is preliminary data.</text>
</comment>
<organism evidence="1 2">
    <name type="scientific">Dendrobium chrysotoxum</name>
    <name type="common">Orchid</name>
    <dbReference type="NCBI Taxonomy" id="161865"/>
    <lineage>
        <taxon>Eukaryota</taxon>
        <taxon>Viridiplantae</taxon>
        <taxon>Streptophyta</taxon>
        <taxon>Embryophyta</taxon>
        <taxon>Tracheophyta</taxon>
        <taxon>Spermatophyta</taxon>
        <taxon>Magnoliopsida</taxon>
        <taxon>Liliopsida</taxon>
        <taxon>Asparagales</taxon>
        <taxon>Orchidaceae</taxon>
        <taxon>Epidendroideae</taxon>
        <taxon>Malaxideae</taxon>
        <taxon>Dendrobiinae</taxon>
        <taxon>Dendrobium</taxon>
    </lineage>
</organism>